<dbReference type="InterPro" id="IPR036400">
    <property type="entry name" value="Cyt_B5-like_heme/steroid_sf"/>
</dbReference>
<proteinExistence type="predicted"/>
<dbReference type="Pfam" id="PF01070">
    <property type="entry name" value="FMN_dh"/>
    <property type="match status" value="1"/>
</dbReference>
<comment type="caution">
    <text evidence="5">The sequence shown here is derived from an EMBL/GenBank/DDBJ whole genome shotgun (WGS) entry which is preliminary data.</text>
</comment>
<dbReference type="InterPro" id="IPR013785">
    <property type="entry name" value="Aldolase_TIM"/>
</dbReference>
<evidence type="ECO:0000259" key="4">
    <source>
        <dbReference type="PROSITE" id="PS51349"/>
    </source>
</evidence>
<comment type="cofactor">
    <cofactor evidence="1">
        <name>FMN</name>
        <dbReference type="ChEBI" id="CHEBI:58210"/>
    </cofactor>
</comment>
<dbReference type="PANTHER" id="PTHR10578:SF104">
    <property type="entry name" value="CYTOCHROME B2, MITOCHONDRIAL-RELATED"/>
    <property type="match status" value="1"/>
</dbReference>
<keyword evidence="2" id="KW-0560">Oxidoreductase</keyword>
<organism evidence="5 6">
    <name type="scientific">Anthostomella pinea</name>
    <dbReference type="NCBI Taxonomy" id="933095"/>
    <lineage>
        <taxon>Eukaryota</taxon>
        <taxon>Fungi</taxon>
        <taxon>Dikarya</taxon>
        <taxon>Ascomycota</taxon>
        <taxon>Pezizomycotina</taxon>
        <taxon>Sordariomycetes</taxon>
        <taxon>Xylariomycetidae</taxon>
        <taxon>Xylariales</taxon>
        <taxon>Xylariaceae</taxon>
        <taxon>Anthostomella</taxon>
    </lineage>
</organism>
<feature type="domain" description="FMN hydroxy acid dehydrogenase" evidence="4">
    <location>
        <begin position="116"/>
        <end position="375"/>
    </location>
</feature>
<dbReference type="SUPFAM" id="SSF51395">
    <property type="entry name" value="FMN-linked oxidoreductases"/>
    <property type="match status" value="1"/>
</dbReference>
<dbReference type="PROSITE" id="PS50255">
    <property type="entry name" value="CYTOCHROME_B5_2"/>
    <property type="match status" value="1"/>
</dbReference>
<protein>
    <submittedName>
        <fullName evidence="5">Uu.00g135490.m01.CDS01</fullName>
    </submittedName>
</protein>
<dbReference type="SMART" id="SM01117">
    <property type="entry name" value="Cyt-b5"/>
    <property type="match status" value="1"/>
</dbReference>
<feature type="domain" description="Cytochrome b5 heme-binding" evidence="3">
    <location>
        <begin position="6"/>
        <end position="101"/>
    </location>
</feature>
<dbReference type="Gene3D" id="3.20.20.70">
    <property type="entry name" value="Aldolase class I"/>
    <property type="match status" value="1"/>
</dbReference>
<keyword evidence="6" id="KW-1185">Reference proteome</keyword>
<dbReference type="InterPro" id="IPR000262">
    <property type="entry name" value="FMN-dep_DH"/>
</dbReference>
<evidence type="ECO:0000259" key="3">
    <source>
        <dbReference type="PROSITE" id="PS50255"/>
    </source>
</evidence>
<evidence type="ECO:0000313" key="5">
    <source>
        <dbReference type="EMBL" id="CAJ2508523.1"/>
    </source>
</evidence>
<sequence length="375" mass="40788">MNTDSSRHISLAELRKHDRKDDCWIAVHSKVWDVTEFLHEHSGGPEIILQNAGTNATEAFDEVYAPGIFEENLSEDRFKSFLEPSSDVAPPGATMEVGEARKQKRSASADEVAGPPQLHALISAAHFETVAGQELTPKTWAFYSSTATDLSTHRQNKALLRRIMIQPRILRDVSKVDFRRKILGHDSAAPFFTSPAAMAKLAPPDGELALARAAGAEDIIQCVSNNASYPLSSIVESVDPKQPFFLQLYVNSERHKTADLLQKAKALGIKAIFVTVDAPVPGKREADERIAAVDIQSAISGAASSNDKKGGGLGRLMGQYIDKALTWSDLAWIKETSELPIVLKGVQSVADAEMALTYDVDAIFLSNHGGRSLDT</sequence>
<dbReference type="AlphaFoldDB" id="A0AAI8YKY2"/>
<dbReference type="InterPro" id="IPR001199">
    <property type="entry name" value="Cyt_B5-like_heme/steroid-bd"/>
</dbReference>
<evidence type="ECO:0000313" key="6">
    <source>
        <dbReference type="Proteomes" id="UP001295740"/>
    </source>
</evidence>
<reference evidence="5" key="1">
    <citation type="submission" date="2023-10" db="EMBL/GenBank/DDBJ databases">
        <authorList>
            <person name="Hackl T."/>
        </authorList>
    </citation>
    <scope>NUCLEOTIDE SEQUENCE</scope>
</reference>
<gene>
    <name evidence="5" type="ORF">KHLLAP_LOCUS8991</name>
</gene>
<evidence type="ECO:0000256" key="1">
    <source>
        <dbReference type="ARBA" id="ARBA00001917"/>
    </source>
</evidence>
<dbReference type="PANTHER" id="PTHR10578">
    <property type="entry name" value="S -2-HYDROXY-ACID OXIDASE-RELATED"/>
    <property type="match status" value="1"/>
</dbReference>
<dbReference type="PRINTS" id="PR00363">
    <property type="entry name" value="CYTOCHROMEB5"/>
</dbReference>
<dbReference type="EMBL" id="CAUWAG010000012">
    <property type="protein sequence ID" value="CAJ2508523.1"/>
    <property type="molecule type" value="Genomic_DNA"/>
</dbReference>
<dbReference type="Pfam" id="PF00173">
    <property type="entry name" value="Cyt-b5"/>
    <property type="match status" value="1"/>
</dbReference>
<dbReference type="InterPro" id="IPR037396">
    <property type="entry name" value="FMN_HAD"/>
</dbReference>
<name>A0AAI8YKY2_9PEZI</name>
<dbReference type="Gene3D" id="3.10.120.10">
    <property type="entry name" value="Cytochrome b5-like heme/steroid binding domain"/>
    <property type="match status" value="1"/>
</dbReference>
<evidence type="ECO:0000256" key="2">
    <source>
        <dbReference type="ARBA" id="ARBA00023002"/>
    </source>
</evidence>
<dbReference type="PROSITE" id="PS51349">
    <property type="entry name" value="FMN_HYDROXY_ACID_DH_2"/>
    <property type="match status" value="1"/>
</dbReference>
<dbReference type="Proteomes" id="UP001295740">
    <property type="component" value="Unassembled WGS sequence"/>
</dbReference>
<dbReference type="GO" id="GO:0016491">
    <property type="term" value="F:oxidoreductase activity"/>
    <property type="evidence" value="ECO:0007669"/>
    <property type="project" value="UniProtKB-KW"/>
</dbReference>
<accession>A0AAI8YKY2</accession>
<dbReference type="SUPFAM" id="SSF55856">
    <property type="entry name" value="Cytochrome b5-like heme/steroid binding domain"/>
    <property type="match status" value="1"/>
</dbReference>